<feature type="transmembrane region" description="Helical" evidence="6">
    <location>
        <begin position="55"/>
        <end position="79"/>
    </location>
</feature>
<dbReference type="PANTHER" id="PTHR43124:SF3">
    <property type="entry name" value="CHLORAMPHENICOL EFFLUX PUMP RV0191"/>
    <property type="match status" value="1"/>
</dbReference>
<feature type="transmembrane region" description="Helical" evidence="6">
    <location>
        <begin position="286"/>
        <end position="304"/>
    </location>
</feature>
<keyword evidence="3 6" id="KW-0812">Transmembrane</keyword>
<dbReference type="PROSITE" id="PS50850">
    <property type="entry name" value="MFS"/>
    <property type="match status" value="1"/>
</dbReference>
<feature type="transmembrane region" description="Helical" evidence="6">
    <location>
        <begin position="375"/>
        <end position="394"/>
    </location>
</feature>
<feature type="transmembrane region" description="Helical" evidence="6">
    <location>
        <begin position="225"/>
        <end position="245"/>
    </location>
</feature>
<dbReference type="InterPro" id="IPR050189">
    <property type="entry name" value="MFS_Efflux_Transporters"/>
</dbReference>
<dbReference type="AlphaFoldDB" id="A0A366CXJ9"/>
<feature type="transmembrane region" description="Helical" evidence="6">
    <location>
        <begin position="257"/>
        <end position="279"/>
    </location>
</feature>
<dbReference type="PANTHER" id="PTHR43124">
    <property type="entry name" value="PURINE EFFLUX PUMP PBUE"/>
    <property type="match status" value="1"/>
</dbReference>
<feature type="transmembrane region" description="Helical" evidence="6">
    <location>
        <begin position="348"/>
        <end position="369"/>
    </location>
</feature>
<reference evidence="8 9" key="1">
    <citation type="submission" date="2018-06" db="EMBL/GenBank/DDBJ databases">
        <title>Genomic Encyclopedia of Type Strains, Phase III (KMG-III): the genomes of soil and plant-associated and newly described type strains.</title>
        <authorList>
            <person name="Whitman W."/>
        </authorList>
    </citation>
    <scope>NUCLEOTIDE SEQUENCE [LARGE SCALE GENOMIC DNA]</scope>
    <source>
        <strain evidence="8 9">CECT 7732</strain>
    </source>
</reference>
<dbReference type="SUPFAM" id="SSF103473">
    <property type="entry name" value="MFS general substrate transporter"/>
    <property type="match status" value="1"/>
</dbReference>
<evidence type="ECO:0000256" key="1">
    <source>
        <dbReference type="ARBA" id="ARBA00004651"/>
    </source>
</evidence>
<evidence type="ECO:0000259" key="7">
    <source>
        <dbReference type="PROSITE" id="PS50850"/>
    </source>
</evidence>
<dbReference type="InterPro" id="IPR011701">
    <property type="entry name" value="MFS"/>
</dbReference>
<dbReference type="GO" id="GO:0005886">
    <property type="term" value="C:plasma membrane"/>
    <property type="evidence" value="ECO:0007669"/>
    <property type="project" value="UniProtKB-SubCell"/>
</dbReference>
<sequence length="398" mass="43153">MSAISEIGEVELEKTKWIDVIILWFVGVFAAMQFAKLSISYDQLLIIYNVDSSSMGIMLSVVGFIGLLFGVVAGVLSGYIGYQKVLIGSLLIGGLLSFIQSMLPSYYLLLTTRVIEGLSHLGLIVAAPTLMLRSSTQNHHSLVMGLWGTFFGVAFAITGWLGGEILIIYGVSGIFIAHAFLSLPLVFYFLFSSKLITANESGCNKLNFLSLLNQTVQVYLNPRTFLPGLIFLFHTTMFVALLTFIPRLASNNSEKNLLFILLPLCSIAGTFLSGFLSQYLLRPQNLIFIAYVGVTLMAYFVISFEGFSLFFLFSALLLLVISGVVQGASFALIPALSKTESEQAMGNGSIAQLGNLGATIGSPIFAYAIDLNGSQGLFFVLMGLCIAGCIVALISRRY</sequence>
<protein>
    <submittedName>
        <fullName evidence="8">Putative MFS family arabinose efflux permease</fullName>
    </submittedName>
</protein>
<dbReference type="Pfam" id="PF07690">
    <property type="entry name" value="MFS_1"/>
    <property type="match status" value="1"/>
</dbReference>
<evidence type="ECO:0000256" key="4">
    <source>
        <dbReference type="ARBA" id="ARBA00022989"/>
    </source>
</evidence>
<gene>
    <name evidence="8" type="ORF">DFP76_10854</name>
</gene>
<comment type="subcellular location">
    <subcellularLocation>
        <location evidence="1">Cell membrane</location>
        <topology evidence="1">Multi-pass membrane protein</topology>
    </subcellularLocation>
</comment>
<dbReference type="GO" id="GO:0022857">
    <property type="term" value="F:transmembrane transporter activity"/>
    <property type="evidence" value="ECO:0007669"/>
    <property type="project" value="InterPro"/>
</dbReference>
<evidence type="ECO:0000313" key="9">
    <source>
        <dbReference type="Proteomes" id="UP000252086"/>
    </source>
</evidence>
<evidence type="ECO:0000256" key="6">
    <source>
        <dbReference type="SAM" id="Phobius"/>
    </source>
</evidence>
<dbReference type="RefSeq" id="WP_113875279.1">
    <property type="nucleotide sequence ID" value="NZ_QNRF01000008.1"/>
</dbReference>
<evidence type="ECO:0000313" key="8">
    <source>
        <dbReference type="EMBL" id="RBO80191.1"/>
    </source>
</evidence>
<evidence type="ECO:0000256" key="3">
    <source>
        <dbReference type="ARBA" id="ARBA00022692"/>
    </source>
</evidence>
<accession>A0A366CXJ9</accession>
<dbReference type="Gene3D" id="1.20.1250.20">
    <property type="entry name" value="MFS general substrate transporter like domains"/>
    <property type="match status" value="2"/>
</dbReference>
<dbReference type="InterPro" id="IPR036259">
    <property type="entry name" value="MFS_trans_sf"/>
</dbReference>
<keyword evidence="5 6" id="KW-0472">Membrane</keyword>
<feature type="transmembrane region" description="Helical" evidence="6">
    <location>
        <begin position="144"/>
        <end position="161"/>
    </location>
</feature>
<organism evidence="8 9">
    <name type="scientific">Marinomonas aquiplantarum</name>
    <dbReference type="NCBI Taxonomy" id="491951"/>
    <lineage>
        <taxon>Bacteria</taxon>
        <taxon>Pseudomonadati</taxon>
        <taxon>Pseudomonadota</taxon>
        <taxon>Gammaproteobacteria</taxon>
        <taxon>Oceanospirillales</taxon>
        <taxon>Oceanospirillaceae</taxon>
        <taxon>Marinomonas</taxon>
    </lineage>
</organism>
<proteinExistence type="predicted"/>
<dbReference type="CDD" id="cd06174">
    <property type="entry name" value="MFS"/>
    <property type="match status" value="1"/>
</dbReference>
<dbReference type="EMBL" id="QNRF01000008">
    <property type="protein sequence ID" value="RBO80191.1"/>
    <property type="molecule type" value="Genomic_DNA"/>
</dbReference>
<dbReference type="Proteomes" id="UP000252086">
    <property type="component" value="Unassembled WGS sequence"/>
</dbReference>
<keyword evidence="2" id="KW-1003">Cell membrane</keyword>
<keyword evidence="4 6" id="KW-1133">Transmembrane helix</keyword>
<dbReference type="OrthoDB" id="6095882at2"/>
<comment type="caution">
    <text evidence="8">The sequence shown here is derived from an EMBL/GenBank/DDBJ whole genome shotgun (WGS) entry which is preliminary data.</text>
</comment>
<feature type="transmembrane region" description="Helical" evidence="6">
    <location>
        <begin position="86"/>
        <end position="108"/>
    </location>
</feature>
<feature type="transmembrane region" description="Helical" evidence="6">
    <location>
        <begin position="17"/>
        <end position="35"/>
    </location>
</feature>
<feature type="transmembrane region" description="Helical" evidence="6">
    <location>
        <begin position="167"/>
        <end position="191"/>
    </location>
</feature>
<name>A0A366CXJ9_9GAMM</name>
<feature type="transmembrane region" description="Helical" evidence="6">
    <location>
        <begin position="310"/>
        <end position="336"/>
    </location>
</feature>
<dbReference type="InterPro" id="IPR020846">
    <property type="entry name" value="MFS_dom"/>
</dbReference>
<evidence type="ECO:0000256" key="2">
    <source>
        <dbReference type="ARBA" id="ARBA00022475"/>
    </source>
</evidence>
<feature type="domain" description="Major facilitator superfamily (MFS) profile" evidence="7">
    <location>
        <begin position="19"/>
        <end position="398"/>
    </location>
</feature>
<keyword evidence="9" id="KW-1185">Reference proteome</keyword>
<evidence type="ECO:0000256" key="5">
    <source>
        <dbReference type="ARBA" id="ARBA00023136"/>
    </source>
</evidence>